<dbReference type="InterPro" id="IPR004360">
    <property type="entry name" value="Glyas_Fos-R_dOase_dom"/>
</dbReference>
<dbReference type="PROSITE" id="PS51819">
    <property type="entry name" value="VOC"/>
    <property type="match status" value="1"/>
</dbReference>
<dbReference type="RefSeq" id="WP_378164961.1">
    <property type="nucleotide sequence ID" value="NZ_JBHSBU010000001.1"/>
</dbReference>
<dbReference type="PANTHER" id="PTHR41294:SF1">
    <property type="entry name" value="CADMIUM-INDUCED PROTEIN CADI"/>
    <property type="match status" value="1"/>
</dbReference>
<dbReference type="Gene3D" id="3.10.180.10">
    <property type="entry name" value="2,3-Dihydroxybiphenyl 1,2-Dioxygenase, domain 1"/>
    <property type="match status" value="1"/>
</dbReference>
<dbReference type="SUPFAM" id="SSF54593">
    <property type="entry name" value="Glyoxalase/Bleomycin resistance protein/Dihydroxybiphenyl dioxygenase"/>
    <property type="match status" value="1"/>
</dbReference>
<sequence length="148" mass="16419">MKRLHVHVAVKNLEESVRFYRGLFAAEPTVHKDDYAKWMLDDPLVNFAISTRSETTGLSHLGIQVDSNAELTELAQRAISAGLVTMPEEGANCCYAQSDKQWVADPQGILWEAFHTVGEIPTYSGQTEMKSGCCNPTEQSASRPQRCC</sequence>
<dbReference type="Proteomes" id="UP001595791">
    <property type="component" value="Unassembled WGS sequence"/>
</dbReference>
<dbReference type="EMBL" id="JBHSBU010000001">
    <property type="protein sequence ID" value="MFC4160288.1"/>
    <property type="molecule type" value="Genomic_DNA"/>
</dbReference>
<accession>A0ABV8MQ38</accession>
<organism evidence="3 4">
    <name type="scientific">Chitinimonas lacunae</name>
    <dbReference type="NCBI Taxonomy" id="1963018"/>
    <lineage>
        <taxon>Bacteria</taxon>
        <taxon>Pseudomonadati</taxon>
        <taxon>Pseudomonadota</taxon>
        <taxon>Betaproteobacteria</taxon>
        <taxon>Neisseriales</taxon>
        <taxon>Chitinibacteraceae</taxon>
        <taxon>Chitinimonas</taxon>
    </lineage>
</organism>
<evidence type="ECO:0000313" key="4">
    <source>
        <dbReference type="Proteomes" id="UP001595791"/>
    </source>
</evidence>
<evidence type="ECO:0000256" key="1">
    <source>
        <dbReference type="SAM" id="MobiDB-lite"/>
    </source>
</evidence>
<dbReference type="InterPro" id="IPR029068">
    <property type="entry name" value="Glyas_Bleomycin-R_OHBP_Dase"/>
</dbReference>
<gene>
    <name evidence="3" type="ORF">ACFOW7_13160</name>
</gene>
<dbReference type="InterPro" id="IPR049789">
    <property type="entry name" value="ArsI/CadI-like"/>
</dbReference>
<reference evidence="4" key="1">
    <citation type="journal article" date="2019" name="Int. J. Syst. Evol. Microbiol.">
        <title>The Global Catalogue of Microorganisms (GCM) 10K type strain sequencing project: providing services to taxonomists for standard genome sequencing and annotation.</title>
        <authorList>
            <consortium name="The Broad Institute Genomics Platform"/>
            <consortium name="The Broad Institute Genome Sequencing Center for Infectious Disease"/>
            <person name="Wu L."/>
            <person name="Ma J."/>
        </authorList>
    </citation>
    <scope>NUCLEOTIDE SEQUENCE [LARGE SCALE GENOMIC DNA]</scope>
    <source>
        <strain evidence="4">LMG 29894</strain>
    </source>
</reference>
<keyword evidence="4" id="KW-1185">Reference proteome</keyword>
<evidence type="ECO:0000259" key="2">
    <source>
        <dbReference type="PROSITE" id="PS51819"/>
    </source>
</evidence>
<comment type="caution">
    <text evidence="3">The sequence shown here is derived from an EMBL/GenBank/DDBJ whole genome shotgun (WGS) entry which is preliminary data.</text>
</comment>
<evidence type="ECO:0000313" key="3">
    <source>
        <dbReference type="EMBL" id="MFC4160288.1"/>
    </source>
</evidence>
<dbReference type="PANTHER" id="PTHR41294">
    <property type="entry name" value="CADMIUM-INDUCED PROTEIN CADI"/>
    <property type="match status" value="1"/>
</dbReference>
<name>A0ABV8MQ38_9NEIS</name>
<proteinExistence type="predicted"/>
<dbReference type="InterPro" id="IPR037523">
    <property type="entry name" value="VOC_core"/>
</dbReference>
<protein>
    <submittedName>
        <fullName evidence="3">ArsI/CadI family heavy metal resistance metalloenzyme</fullName>
    </submittedName>
</protein>
<dbReference type="Pfam" id="PF00903">
    <property type="entry name" value="Glyoxalase"/>
    <property type="match status" value="1"/>
</dbReference>
<feature type="domain" description="VOC" evidence="2">
    <location>
        <begin position="2"/>
        <end position="116"/>
    </location>
</feature>
<feature type="region of interest" description="Disordered" evidence="1">
    <location>
        <begin position="128"/>
        <end position="148"/>
    </location>
</feature>
<dbReference type="InterPro" id="IPR052393">
    <property type="entry name" value="Cadmium-induced_rsp"/>
</dbReference>
<dbReference type="NCBIfam" id="NF041414">
    <property type="entry name" value="ArsI_CadI_VOC"/>
    <property type="match status" value="1"/>
</dbReference>